<dbReference type="Proteomes" id="UP000777935">
    <property type="component" value="Unassembled WGS sequence"/>
</dbReference>
<name>A0ABX2IKY1_9RHOB</name>
<organism evidence="2 3">
    <name type="scientific">Parasulfitobacter algicola</name>
    <dbReference type="NCBI Taxonomy" id="2614809"/>
    <lineage>
        <taxon>Bacteria</taxon>
        <taxon>Pseudomonadati</taxon>
        <taxon>Pseudomonadota</taxon>
        <taxon>Alphaproteobacteria</taxon>
        <taxon>Rhodobacterales</taxon>
        <taxon>Roseobacteraceae</taxon>
        <taxon>Parasulfitobacter</taxon>
    </lineage>
</organism>
<evidence type="ECO:0000313" key="2">
    <source>
        <dbReference type="EMBL" id="NSX53519.1"/>
    </source>
</evidence>
<comment type="caution">
    <text evidence="2">The sequence shown here is derived from an EMBL/GenBank/DDBJ whole genome shotgun (WGS) entry which is preliminary data.</text>
</comment>
<proteinExistence type="predicted"/>
<keyword evidence="1" id="KW-0812">Transmembrane</keyword>
<reference evidence="2 3" key="1">
    <citation type="submission" date="2020-06" db="EMBL/GenBank/DDBJ databases">
        <title>Sulfitobacter algicola sp. nov., isolated from green algae.</title>
        <authorList>
            <person name="Wang C."/>
        </authorList>
    </citation>
    <scope>NUCLEOTIDE SEQUENCE [LARGE SCALE GENOMIC DNA]</scope>
    <source>
        <strain evidence="2 3">1151</strain>
    </source>
</reference>
<keyword evidence="1" id="KW-0472">Membrane</keyword>
<keyword evidence="3" id="KW-1185">Reference proteome</keyword>
<dbReference type="RefSeq" id="WP_174134625.1">
    <property type="nucleotide sequence ID" value="NZ_JABUFE010000001.1"/>
</dbReference>
<feature type="transmembrane region" description="Helical" evidence="1">
    <location>
        <begin position="12"/>
        <end position="30"/>
    </location>
</feature>
<evidence type="ECO:0000313" key="3">
    <source>
        <dbReference type="Proteomes" id="UP000777935"/>
    </source>
</evidence>
<protein>
    <submittedName>
        <fullName evidence="2">Uncharacterized protein</fullName>
    </submittedName>
</protein>
<sequence length="214" mass="24415">MFNDLSESLKRAVFVFLAVMLFVIALVQMGRELRVFTTGFLYQDQPIPLSMNGQLTVLHTCEKVMSSPYSKMQPTVQIVQISESCKSYASRILEKTPAFSFAHLIAAQAYFNLEDYEKSLASVALSEKFAPGPLWLVERRIDILIKITATHTEFIEDAFSRDITRLLQSDRGAEFLSDRLYLHPTAKPIVFGMIEYQNPKLQHRFLSALRRVAS</sequence>
<keyword evidence="1" id="KW-1133">Transmembrane helix</keyword>
<evidence type="ECO:0000256" key="1">
    <source>
        <dbReference type="SAM" id="Phobius"/>
    </source>
</evidence>
<dbReference type="EMBL" id="JABUFE010000001">
    <property type="protein sequence ID" value="NSX53519.1"/>
    <property type="molecule type" value="Genomic_DNA"/>
</dbReference>
<gene>
    <name evidence="2" type="ORF">HRQ87_01775</name>
</gene>
<accession>A0ABX2IKY1</accession>